<dbReference type="GO" id="GO:0005737">
    <property type="term" value="C:cytoplasm"/>
    <property type="evidence" value="ECO:0007669"/>
    <property type="project" value="UniProtKB-SubCell"/>
</dbReference>
<dbReference type="Gene3D" id="1.10.8.10">
    <property type="entry name" value="DNA helicase RuvA subunit, C-terminal domain"/>
    <property type="match status" value="1"/>
</dbReference>
<dbReference type="AlphaFoldDB" id="A0A0F3MQZ4"/>
<name>A0A0F3MQZ4_RICFI</name>
<accession>A0A0F3MQZ4</accession>
<dbReference type="PROSITE" id="PS01126">
    <property type="entry name" value="EF_TS_1"/>
    <property type="match status" value="1"/>
</dbReference>
<dbReference type="EMBL" id="LANQ01000001">
    <property type="protein sequence ID" value="KJV58066.1"/>
    <property type="molecule type" value="Genomic_DNA"/>
</dbReference>
<comment type="similarity">
    <text evidence="1 6 7">Belongs to the EF-Ts family.</text>
</comment>
<dbReference type="PROSITE" id="PS01127">
    <property type="entry name" value="EF_TS_2"/>
    <property type="match status" value="1"/>
</dbReference>
<dbReference type="PATRIC" id="fig|1359196.3.peg.419"/>
<dbReference type="FunFam" id="1.10.286.20:FF:000001">
    <property type="entry name" value="Elongation factor Ts"/>
    <property type="match status" value="1"/>
</dbReference>
<dbReference type="GO" id="GO:0003746">
    <property type="term" value="F:translation elongation factor activity"/>
    <property type="evidence" value="ECO:0007669"/>
    <property type="project" value="UniProtKB-UniRule"/>
</dbReference>
<protein>
    <recommendedName>
        <fullName evidence="2 6">Elongation factor Ts</fullName>
        <shortName evidence="6">EF-Ts</shortName>
    </recommendedName>
</protein>
<dbReference type="SMR" id="A0A0F3MQZ4"/>
<reference evidence="10 11" key="1">
    <citation type="submission" date="2015-01" db="EMBL/GenBank/DDBJ databases">
        <title>Genome Sequencing of Rickettsiales.</title>
        <authorList>
            <person name="Daugherty S.C."/>
            <person name="Su Q."/>
            <person name="Abolude K."/>
            <person name="Beier-Sexton M."/>
            <person name="Carlyon J.A."/>
            <person name="Carter R."/>
            <person name="Day N.P."/>
            <person name="Dumler S.J."/>
            <person name="Dyachenko V."/>
            <person name="Godinez A."/>
            <person name="Kurtti T.J."/>
            <person name="Lichay M."/>
            <person name="Mullins K.E."/>
            <person name="Ott S."/>
            <person name="Pappas-Brown V."/>
            <person name="Paris D.H."/>
            <person name="Patel P."/>
            <person name="Richards A.L."/>
            <person name="Sadzewicz L."/>
            <person name="Sears K."/>
            <person name="Seidman D."/>
            <person name="Sengamalay N."/>
            <person name="Stenos J."/>
            <person name="Tallon L.J."/>
            <person name="Vincent G."/>
            <person name="Fraser C.M."/>
            <person name="Munderloh U."/>
            <person name="Dunning-Hotopp J.C."/>
        </authorList>
    </citation>
    <scope>NUCLEOTIDE SEQUENCE [LARGE SCALE GENOMIC DNA]</scope>
    <source>
        <strain evidence="10 11">Pedreira</strain>
    </source>
</reference>
<evidence type="ECO:0000259" key="9">
    <source>
        <dbReference type="Pfam" id="PF00889"/>
    </source>
</evidence>
<comment type="subcellular location">
    <subcellularLocation>
        <location evidence="6 8">Cytoplasm</location>
    </subcellularLocation>
</comment>
<sequence length="309" mass="33805">MSEINISAAAVKELREKTGAGMMDCKKALIETSGNFEEAIDFLRKKGLAAAAKKAGRIASEGLTAAKVDGLTGVVVEVNSETDFVARNEQFQDLVKDIANLAVIAKTIDTLKTSKMQSGKSVEEEIIENIATIGENLTLRRMDILEISEGAIGSYVHNEVVPNLGKISVLVGLESNAKDKTKLEALAKQVAVHVAGNNPQSIDDSSLDQALVERERKVFFEKSKEEGKPDNIIEKMVEGRIRKFFSEVVLLQQNFLFEPKLTVAEVIKNAEKELGAEIKIAKFIRYELGEGIEHEEKNFADEVAAITQG</sequence>
<dbReference type="InterPro" id="IPR036402">
    <property type="entry name" value="EF-Ts_dimer_sf"/>
</dbReference>
<evidence type="ECO:0000313" key="10">
    <source>
        <dbReference type="EMBL" id="KJV58066.1"/>
    </source>
</evidence>
<proteinExistence type="inferred from homology"/>
<comment type="caution">
    <text evidence="10">The sequence shown here is derived from an EMBL/GenBank/DDBJ whole genome shotgun (WGS) entry which is preliminary data.</text>
</comment>
<feature type="region of interest" description="Involved in Mg(2+) ion dislocation from EF-Tu" evidence="6">
    <location>
        <begin position="82"/>
        <end position="85"/>
    </location>
</feature>
<dbReference type="InterPro" id="IPR001816">
    <property type="entry name" value="Transl_elong_EFTs/EF1B"/>
</dbReference>
<dbReference type="PANTHER" id="PTHR11741">
    <property type="entry name" value="ELONGATION FACTOR TS"/>
    <property type="match status" value="1"/>
</dbReference>
<evidence type="ECO:0000313" key="11">
    <source>
        <dbReference type="Proteomes" id="UP000033475"/>
    </source>
</evidence>
<dbReference type="RefSeq" id="WP_011270425.1">
    <property type="nucleotide sequence ID" value="NZ_LANQ01000001.1"/>
</dbReference>
<dbReference type="Gene3D" id="1.10.286.20">
    <property type="match status" value="1"/>
</dbReference>
<dbReference type="FunFam" id="1.10.8.10:FF:000001">
    <property type="entry name" value="Elongation factor Ts"/>
    <property type="match status" value="1"/>
</dbReference>
<dbReference type="InterPro" id="IPR009060">
    <property type="entry name" value="UBA-like_sf"/>
</dbReference>
<dbReference type="Gene3D" id="3.30.479.20">
    <property type="entry name" value="Elongation factor Ts, dimerisation domain"/>
    <property type="match status" value="2"/>
</dbReference>
<evidence type="ECO:0000256" key="6">
    <source>
        <dbReference type="HAMAP-Rule" id="MF_00050"/>
    </source>
</evidence>
<evidence type="ECO:0000256" key="7">
    <source>
        <dbReference type="RuleBase" id="RU000642"/>
    </source>
</evidence>
<dbReference type="InterPro" id="IPR018101">
    <property type="entry name" value="Transl_elong_Ts_CS"/>
</dbReference>
<evidence type="ECO:0000256" key="3">
    <source>
        <dbReference type="ARBA" id="ARBA00022490"/>
    </source>
</evidence>
<keyword evidence="4 6" id="KW-0251">Elongation factor</keyword>
<comment type="function">
    <text evidence="6 7">Associates with the EF-Tu.GDP complex and induces the exchange of GDP to GTP. It remains bound to the aminoacyl-tRNA.EF-Tu.GTP complex up to the GTP hydrolysis stage on the ribosome.</text>
</comment>
<dbReference type="Pfam" id="PF00889">
    <property type="entry name" value="EF_TS"/>
    <property type="match status" value="1"/>
</dbReference>
<evidence type="ECO:0000256" key="4">
    <source>
        <dbReference type="ARBA" id="ARBA00022768"/>
    </source>
</evidence>
<dbReference type="InterPro" id="IPR014039">
    <property type="entry name" value="Transl_elong_EFTs/EF1B_dimer"/>
</dbReference>
<dbReference type="NCBIfam" id="TIGR00116">
    <property type="entry name" value="tsf"/>
    <property type="match status" value="1"/>
</dbReference>
<dbReference type="HAMAP" id="MF_00050">
    <property type="entry name" value="EF_Ts"/>
    <property type="match status" value="1"/>
</dbReference>
<evidence type="ECO:0000256" key="1">
    <source>
        <dbReference type="ARBA" id="ARBA00005532"/>
    </source>
</evidence>
<evidence type="ECO:0000256" key="2">
    <source>
        <dbReference type="ARBA" id="ARBA00016956"/>
    </source>
</evidence>
<evidence type="ECO:0000256" key="5">
    <source>
        <dbReference type="ARBA" id="ARBA00022917"/>
    </source>
</evidence>
<dbReference type="CDD" id="cd14275">
    <property type="entry name" value="UBA_EF-Ts"/>
    <property type="match status" value="1"/>
</dbReference>
<dbReference type="PANTHER" id="PTHR11741:SF0">
    <property type="entry name" value="ELONGATION FACTOR TS, MITOCHONDRIAL"/>
    <property type="match status" value="1"/>
</dbReference>
<feature type="domain" description="Translation elongation factor EFTs/EF1B dimerisation" evidence="9">
    <location>
        <begin position="73"/>
        <end position="290"/>
    </location>
</feature>
<dbReference type="SUPFAM" id="SSF54713">
    <property type="entry name" value="Elongation factor Ts (EF-Ts), dimerisation domain"/>
    <property type="match status" value="1"/>
</dbReference>
<dbReference type="SUPFAM" id="SSF46934">
    <property type="entry name" value="UBA-like"/>
    <property type="match status" value="1"/>
</dbReference>
<dbReference type="Proteomes" id="UP000033475">
    <property type="component" value="Unassembled WGS sequence"/>
</dbReference>
<gene>
    <name evidence="6 10" type="primary">tsf</name>
    <name evidence="10" type="ORF">RFEPED_0438</name>
</gene>
<keyword evidence="3 6" id="KW-0963">Cytoplasm</keyword>
<evidence type="ECO:0000256" key="8">
    <source>
        <dbReference type="RuleBase" id="RU000643"/>
    </source>
</evidence>
<keyword evidence="5 6" id="KW-0648">Protein biosynthesis</keyword>
<organism evidence="10 11">
    <name type="scientific">Rickettsia felis str. Pedreira</name>
    <dbReference type="NCBI Taxonomy" id="1359196"/>
    <lineage>
        <taxon>Bacteria</taxon>
        <taxon>Pseudomonadati</taxon>
        <taxon>Pseudomonadota</taxon>
        <taxon>Alphaproteobacteria</taxon>
        <taxon>Rickettsiales</taxon>
        <taxon>Rickettsiaceae</taxon>
        <taxon>Rickettsieae</taxon>
        <taxon>Rickettsia</taxon>
        <taxon>spotted fever group</taxon>
    </lineage>
</organism>